<keyword evidence="2 5" id="KW-0812">Transmembrane</keyword>
<accession>A0A0A0M5M5</accession>
<evidence type="ECO:0000256" key="3">
    <source>
        <dbReference type="ARBA" id="ARBA00022989"/>
    </source>
</evidence>
<name>A0A0A0M5M5_9GAMM</name>
<evidence type="ECO:0000256" key="4">
    <source>
        <dbReference type="ARBA" id="ARBA00023136"/>
    </source>
</evidence>
<comment type="caution">
    <text evidence="7">The sequence shown here is derived from an EMBL/GenBank/DDBJ whole genome shotgun (WGS) entry which is preliminary data.</text>
</comment>
<feature type="transmembrane region" description="Helical" evidence="5">
    <location>
        <begin position="306"/>
        <end position="324"/>
    </location>
</feature>
<evidence type="ECO:0000256" key="2">
    <source>
        <dbReference type="ARBA" id="ARBA00022692"/>
    </source>
</evidence>
<feature type="transmembrane region" description="Helical" evidence="5">
    <location>
        <begin position="272"/>
        <end position="294"/>
    </location>
</feature>
<feature type="transmembrane region" description="Helical" evidence="5">
    <location>
        <begin position="181"/>
        <end position="204"/>
    </location>
</feature>
<dbReference type="PANTHER" id="PTHR43471">
    <property type="entry name" value="ABC TRANSPORTER PERMEASE"/>
    <property type="match status" value="1"/>
</dbReference>
<dbReference type="AlphaFoldDB" id="A0A0A0M5M5"/>
<evidence type="ECO:0000313" key="7">
    <source>
        <dbReference type="EMBL" id="KGO98385.1"/>
    </source>
</evidence>
<dbReference type="eggNOG" id="COG1668">
    <property type="taxonomic scope" value="Bacteria"/>
</dbReference>
<gene>
    <name evidence="7" type="ORF">N791_06820</name>
</gene>
<dbReference type="InterPro" id="IPR013525">
    <property type="entry name" value="ABC2_TM"/>
</dbReference>
<dbReference type="GO" id="GO:0016020">
    <property type="term" value="C:membrane"/>
    <property type="evidence" value="ECO:0007669"/>
    <property type="project" value="UniProtKB-SubCell"/>
</dbReference>
<proteinExistence type="predicted"/>
<evidence type="ECO:0000313" key="8">
    <source>
        <dbReference type="Proteomes" id="UP000030003"/>
    </source>
</evidence>
<sequence length="390" mass="42409">MATVLAVARKELLDLFRDRRTVMLGLLMGPILMPALILGMGSMADSRMRTQLESTLELPVVGADRAPNLVNHLRSRNIEVLPPPDDAEAVVRDQEHDVVLVISEEFGEDWRGSRNARVELVHDSSRRDSDIPVGRVRSAVEEYGATVGVLRIMTRGTSPVIGTPVTVAQRDIATPEARRGMLLAAFLPYLLILSAFLGGAYLVVDVTAGERERQSLEPLLATPASRSAIMSGKIVAACAFGMLSLLLILLAFKISFQFAGGVMAQVDVSWPVMAQLLLVLLVMVLIGTTLLTLISASVKSVKEAQSYMSVLILLPIVPTLILMVNPLKDEAWQYAVPFLAQNQMITALVRNDPISLSQWGIYLGAGLATGLVLWLLAARLYHREKLAISA</sequence>
<comment type="subcellular location">
    <subcellularLocation>
        <location evidence="1">Membrane</location>
        <topology evidence="1">Multi-pass membrane protein</topology>
    </subcellularLocation>
</comment>
<keyword evidence="4 5" id="KW-0472">Membrane</keyword>
<dbReference type="Pfam" id="PF12698">
    <property type="entry name" value="ABC2_membrane_3"/>
    <property type="match status" value="1"/>
</dbReference>
<dbReference type="STRING" id="1385515.GCA_000423325_02410"/>
<evidence type="ECO:0000259" key="6">
    <source>
        <dbReference type="Pfam" id="PF12698"/>
    </source>
</evidence>
<organism evidence="7 8">
    <name type="scientific">Lysobacter defluvii IMMIB APB-9 = DSM 18482</name>
    <dbReference type="NCBI Taxonomy" id="1385515"/>
    <lineage>
        <taxon>Bacteria</taxon>
        <taxon>Pseudomonadati</taxon>
        <taxon>Pseudomonadota</taxon>
        <taxon>Gammaproteobacteria</taxon>
        <taxon>Lysobacterales</taxon>
        <taxon>Lysobacteraceae</taxon>
        <taxon>Novilysobacter</taxon>
    </lineage>
</organism>
<reference evidence="7 8" key="1">
    <citation type="submission" date="2013-08" db="EMBL/GenBank/DDBJ databases">
        <title>Genomic analysis of Lysobacter defluvii.</title>
        <authorList>
            <person name="Wang Q."/>
            <person name="Wang G."/>
        </authorList>
    </citation>
    <scope>NUCLEOTIDE SEQUENCE [LARGE SCALE GENOMIC DNA]</scope>
    <source>
        <strain evidence="7 8">IMMIB APB-9</strain>
    </source>
</reference>
<evidence type="ECO:0000256" key="1">
    <source>
        <dbReference type="ARBA" id="ARBA00004141"/>
    </source>
</evidence>
<evidence type="ECO:0000256" key="5">
    <source>
        <dbReference type="SAM" id="Phobius"/>
    </source>
</evidence>
<keyword evidence="8" id="KW-1185">Reference proteome</keyword>
<feature type="domain" description="ABC-2 type transporter transmembrane" evidence="6">
    <location>
        <begin position="26"/>
        <end position="378"/>
    </location>
</feature>
<protein>
    <submittedName>
        <fullName evidence="7">Sodium ABC transporter permease</fullName>
    </submittedName>
</protein>
<dbReference type="EMBL" id="AVBH01000087">
    <property type="protein sequence ID" value="KGO98385.1"/>
    <property type="molecule type" value="Genomic_DNA"/>
</dbReference>
<dbReference type="Proteomes" id="UP000030003">
    <property type="component" value="Unassembled WGS sequence"/>
</dbReference>
<feature type="transmembrane region" description="Helical" evidence="5">
    <location>
        <begin position="234"/>
        <end position="252"/>
    </location>
</feature>
<feature type="transmembrane region" description="Helical" evidence="5">
    <location>
        <begin position="21"/>
        <end position="44"/>
    </location>
</feature>
<keyword evidence="3 5" id="KW-1133">Transmembrane helix</keyword>
<dbReference type="GO" id="GO:0140359">
    <property type="term" value="F:ABC-type transporter activity"/>
    <property type="evidence" value="ECO:0007669"/>
    <property type="project" value="InterPro"/>
</dbReference>
<dbReference type="PANTHER" id="PTHR43471:SF3">
    <property type="entry name" value="ABC TRANSPORTER PERMEASE PROTEIN NATB"/>
    <property type="match status" value="1"/>
</dbReference>
<feature type="transmembrane region" description="Helical" evidence="5">
    <location>
        <begin position="359"/>
        <end position="381"/>
    </location>
</feature>